<keyword evidence="2" id="KW-1185">Reference proteome</keyword>
<dbReference type="AlphaFoldDB" id="A0AAV4WDR7"/>
<comment type="caution">
    <text evidence="1">The sequence shown here is derived from an EMBL/GenBank/DDBJ whole genome shotgun (WGS) entry which is preliminary data.</text>
</comment>
<reference evidence="1 2" key="1">
    <citation type="submission" date="2021-06" db="EMBL/GenBank/DDBJ databases">
        <title>Caerostris extrusa draft genome.</title>
        <authorList>
            <person name="Kono N."/>
            <person name="Arakawa K."/>
        </authorList>
    </citation>
    <scope>NUCLEOTIDE SEQUENCE [LARGE SCALE GENOMIC DNA]</scope>
</reference>
<dbReference type="EMBL" id="BPLR01016004">
    <property type="protein sequence ID" value="GIY80364.1"/>
    <property type="molecule type" value="Genomic_DNA"/>
</dbReference>
<evidence type="ECO:0000313" key="2">
    <source>
        <dbReference type="Proteomes" id="UP001054945"/>
    </source>
</evidence>
<accession>A0AAV4WDR7</accession>
<gene>
    <name evidence="1" type="ORF">CEXT_784871</name>
</gene>
<organism evidence="1 2">
    <name type="scientific">Caerostris extrusa</name>
    <name type="common">Bark spider</name>
    <name type="synonym">Caerostris bankana</name>
    <dbReference type="NCBI Taxonomy" id="172846"/>
    <lineage>
        <taxon>Eukaryota</taxon>
        <taxon>Metazoa</taxon>
        <taxon>Ecdysozoa</taxon>
        <taxon>Arthropoda</taxon>
        <taxon>Chelicerata</taxon>
        <taxon>Arachnida</taxon>
        <taxon>Araneae</taxon>
        <taxon>Araneomorphae</taxon>
        <taxon>Entelegynae</taxon>
        <taxon>Araneoidea</taxon>
        <taxon>Araneidae</taxon>
        <taxon>Caerostris</taxon>
    </lineage>
</organism>
<protein>
    <submittedName>
        <fullName evidence="1">Uncharacterized protein</fullName>
    </submittedName>
</protein>
<name>A0AAV4WDR7_CAEEX</name>
<dbReference type="Proteomes" id="UP001054945">
    <property type="component" value="Unassembled WGS sequence"/>
</dbReference>
<evidence type="ECO:0000313" key="1">
    <source>
        <dbReference type="EMBL" id="GIY80364.1"/>
    </source>
</evidence>
<sequence>MIELNGHKSTAYLDRLIYSHTIVHLDQKHKMLLDGIDTQDDKHTKRPSSSRPPRLLEKCIISWQTIPVRNRE</sequence>
<proteinExistence type="predicted"/>